<organism evidence="2 3">
    <name type="scientific">Lishizhenia tianjinensis</name>
    <dbReference type="NCBI Taxonomy" id="477690"/>
    <lineage>
        <taxon>Bacteria</taxon>
        <taxon>Pseudomonadati</taxon>
        <taxon>Bacteroidota</taxon>
        <taxon>Flavobacteriia</taxon>
        <taxon>Flavobacteriales</taxon>
        <taxon>Crocinitomicaceae</taxon>
        <taxon>Lishizhenia</taxon>
    </lineage>
</organism>
<name>A0A1I7A3L8_9FLAO</name>
<feature type="transmembrane region" description="Helical" evidence="1">
    <location>
        <begin position="37"/>
        <end position="54"/>
    </location>
</feature>
<dbReference type="STRING" id="477690.SAMN05216474_1867"/>
<evidence type="ECO:0000256" key="1">
    <source>
        <dbReference type="SAM" id="Phobius"/>
    </source>
</evidence>
<gene>
    <name evidence="2" type="ORF">SAMN05216474_1867</name>
</gene>
<keyword evidence="3" id="KW-1185">Reference proteome</keyword>
<dbReference type="InterPro" id="IPR043739">
    <property type="entry name" value="DUF5684"/>
</dbReference>
<keyword evidence="1" id="KW-0472">Membrane</keyword>
<proteinExistence type="predicted"/>
<sequence length="126" mass="14075">MYQTQEPSGGFLVFQLLLLVVTVVSLWKVFQKAGQPGWASIIPIYNIIVLLKIVDKPLWWIILLLIPFVNIVMAFVIYIELAKKFGQGAGFGIGLVLLGIIFFPILAFGNYTYEGVVAQDNDLLDN</sequence>
<feature type="transmembrane region" description="Helical" evidence="1">
    <location>
        <begin position="91"/>
        <end position="113"/>
    </location>
</feature>
<accession>A0A1I7A3L8</accession>
<feature type="transmembrane region" description="Helical" evidence="1">
    <location>
        <begin position="12"/>
        <end position="30"/>
    </location>
</feature>
<dbReference type="EMBL" id="FPAS01000002">
    <property type="protein sequence ID" value="SFT69513.1"/>
    <property type="molecule type" value="Genomic_DNA"/>
</dbReference>
<evidence type="ECO:0008006" key="4">
    <source>
        <dbReference type="Google" id="ProtNLM"/>
    </source>
</evidence>
<dbReference type="Pfam" id="PF18936">
    <property type="entry name" value="DUF5684"/>
    <property type="match status" value="1"/>
</dbReference>
<keyword evidence="1" id="KW-1133">Transmembrane helix</keyword>
<feature type="transmembrane region" description="Helical" evidence="1">
    <location>
        <begin position="60"/>
        <end position="79"/>
    </location>
</feature>
<evidence type="ECO:0000313" key="2">
    <source>
        <dbReference type="EMBL" id="SFT69513.1"/>
    </source>
</evidence>
<dbReference type="AlphaFoldDB" id="A0A1I7A3L8"/>
<dbReference type="RefSeq" id="WP_090248699.1">
    <property type="nucleotide sequence ID" value="NZ_FPAS01000002.1"/>
</dbReference>
<dbReference type="Proteomes" id="UP000236454">
    <property type="component" value="Unassembled WGS sequence"/>
</dbReference>
<protein>
    <recommendedName>
        <fullName evidence="4">Signal peptidase I</fullName>
    </recommendedName>
</protein>
<evidence type="ECO:0000313" key="3">
    <source>
        <dbReference type="Proteomes" id="UP000236454"/>
    </source>
</evidence>
<keyword evidence="1" id="KW-0812">Transmembrane</keyword>
<reference evidence="2 3" key="1">
    <citation type="submission" date="2016-10" db="EMBL/GenBank/DDBJ databases">
        <authorList>
            <person name="de Groot N.N."/>
        </authorList>
    </citation>
    <scope>NUCLEOTIDE SEQUENCE [LARGE SCALE GENOMIC DNA]</scope>
    <source>
        <strain evidence="2 3">CGMCC 1.7005</strain>
    </source>
</reference>